<sequence length="188" mass="21965">MKSLKLLLLFLVVVVMSGCVVRSLQPLFTEKDLVFKTELVGTWTQPDAKAEEYWQFEKGDETSYKLIYKGEDGTAEFDVHLVKLKNNFFLDFLPTGLKEGNDFYRFHFIESHSFARIWIEKDSFRMSVLNYDWFSKMIDNGKIKIAHEKVDDTIIVTAATKDLQKILIKYADDKEAFPEASAWNRKKE</sequence>
<proteinExistence type="predicted"/>
<comment type="caution">
    <text evidence="1">The sequence shown here is derived from an EMBL/GenBank/DDBJ whole genome shotgun (WGS) entry which is preliminary data.</text>
</comment>
<dbReference type="AlphaFoldDB" id="A0A1F5V4G5"/>
<gene>
    <name evidence="1" type="ORF">A2Y62_18560</name>
</gene>
<dbReference type="EMBL" id="MFGW01000253">
    <property type="protein sequence ID" value="OGF58306.1"/>
    <property type="molecule type" value="Genomic_DNA"/>
</dbReference>
<dbReference type="PROSITE" id="PS51257">
    <property type="entry name" value="PROKAR_LIPOPROTEIN"/>
    <property type="match status" value="1"/>
</dbReference>
<reference evidence="1 2" key="1">
    <citation type="journal article" date="2016" name="Nat. Commun.">
        <title>Thousands of microbial genomes shed light on interconnected biogeochemical processes in an aquifer system.</title>
        <authorList>
            <person name="Anantharaman K."/>
            <person name="Brown C.T."/>
            <person name="Hug L.A."/>
            <person name="Sharon I."/>
            <person name="Castelle C.J."/>
            <person name="Probst A.J."/>
            <person name="Thomas B.C."/>
            <person name="Singh A."/>
            <person name="Wilkins M.J."/>
            <person name="Karaoz U."/>
            <person name="Brodie E.L."/>
            <person name="Williams K.H."/>
            <person name="Hubbard S.S."/>
            <person name="Banfield J.F."/>
        </authorList>
    </citation>
    <scope>NUCLEOTIDE SEQUENCE [LARGE SCALE GENOMIC DNA]</scope>
</reference>
<name>A0A1F5V4G5_9BACT</name>
<protein>
    <submittedName>
        <fullName evidence="1">Uncharacterized protein</fullName>
    </submittedName>
</protein>
<organism evidence="1 2">
    <name type="scientific">Candidatus Fischerbacteria bacterium RBG_13_37_8</name>
    <dbReference type="NCBI Taxonomy" id="1817863"/>
    <lineage>
        <taxon>Bacteria</taxon>
        <taxon>Candidatus Fischeribacteriota</taxon>
    </lineage>
</organism>
<dbReference type="Proteomes" id="UP000178943">
    <property type="component" value="Unassembled WGS sequence"/>
</dbReference>
<evidence type="ECO:0000313" key="1">
    <source>
        <dbReference type="EMBL" id="OGF58306.1"/>
    </source>
</evidence>
<evidence type="ECO:0000313" key="2">
    <source>
        <dbReference type="Proteomes" id="UP000178943"/>
    </source>
</evidence>
<accession>A0A1F5V4G5</accession>